<evidence type="ECO:0000313" key="3">
    <source>
        <dbReference type="EMBL" id="ABJ83703.1"/>
    </source>
</evidence>
<proteinExistence type="predicted"/>
<name>Q023X3_SOLUE</name>
<dbReference type="InterPro" id="IPR036641">
    <property type="entry name" value="HPT_dom_sf"/>
</dbReference>
<dbReference type="OrthoDB" id="129699at2"/>
<dbReference type="InterPro" id="IPR008207">
    <property type="entry name" value="Sig_transdc_His_kin_Hpt_dom"/>
</dbReference>
<accession>Q023X3</accession>
<feature type="modified residue" description="Phosphohistidine" evidence="1">
    <location>
        <position position="61"/>
    </location>
</feature>
<dbReference type="GO" id="GO:0000160">
    <property type="term" value="P:phosphorelay signal transduction system"/>
    <property type="evidence" value="ECO:0007669"/>
    <property type="project" value="InterPro"/>
</dbReference>
<dbReference type="GO" id="GO:0004672">
    <property type="term" value="F:protein kinase activity"/>
    <property type="evidence" value="ECO:0007669"/>
    <property type="project" value="UniProtKB-ARBA"/>
</dbReference>
<evidence type="ECO:0000259" key="2">
    <source>
        <dbReference type="PROSITE" id="PS50894"/>
    </source>
</evidence>
<gene>
    <name evidence="3" type="ordered locus">Acid_2714</name>
</gene>
<dbReference type="eggNOG" id="COG2198">
    <property type="taxonomic scope" value="Bacteria"/>
</dbReference>
<dbReference type="PROSITE" id="PS50894">
    <property type="entry name" value="HPT"/>
    <property type="match status" value="1"/>
</dbReference>
<dbReference type="AlphaFoldDB" id="Q023X3"/>
<dbReference type="STRING" id="234267.Acid_2714"/>
<protein>
    <submittedName>
        <fullName evidence="3">Hpt protein</fullName>
    </submittedName>
</protein>
<evidence type="ECO:0000256" key="1">
    <source>
        <dbReference type="PROSITE-ProRule" id="PRU00110"/>
    </source>
</evidence>
<feature type="domain" description="HPt" evidence="2">
    <location>
        <begin position="22"/>
        <end position="114"/>
    </location>
</feature>
<dbReference type="InParanoid" id="Q023X3"/>
<dbReference type="Pfam" id="PF01627">
    <property type="entry name" value="Hpt"/>
    <property type="match status" value="1"/>
</dbReference>
<keyword evidence="1" id="KW-0597">Phosphoprotein</keyword>
<dbReference type="HOGENOM" id="CLU_157042_2_0_0"/>
<reference evidence="3" key="1">
    <citation type="submission" date="2006-10" db="EMBL/GenBank/DDBJ databases">
        <title>Complete sequence of Solibacter usitatus Ellin6076.</title>
        <authorList>
            <consortium name="US DOE Joint Genome Institute"/>
            <person name="Copeland A."/>
            <person name="Lucas S."/>
            <person name="Lapidus A."/>
            <person name="Barry K."/>
            <person name="Detter J.C."/>
            <person name="Glavina del Rio T."/>
            <person name="Hammon N."/>
            <person name="Israni S."/>
            <person name="Dalin E."/>
            <person name="Tice H."/>
            <person name="Pitluck S."/>
            <person name="Thompson L.S."/>
            <person name="Brettin T."/>
            <person name="Bruce D."/>
            <person name="Han C."/>
            <person name="Tapia R."/>
            <person name="Gilna P."/>
            <person name="Schmutz J."/>
            <person name="Larimer F."/>
            <person name="Land M."/>
            <person name="Hauser L."/>
            <person name="Kyrpides N."/>
            <person name="Mikhailova N."/>
            <person name="Janssen P.H."/>
            <person name="Kuske C.R."/>
            <person name="Richardson P."/>
        </authorList>
    </citation>
    <scope>NUCLEOTIDE SEQUENCE</scope>
    <source>
        <strain evidence="3">Ellin6076</strain>
    </source>
</reference>
<dbReference type="SUPFAM" id="SSF47226">
    <property type="entry name" value="Histidine-containing phosphotransfer domain, HPT domain"/>
    <property type="match status" value="1"/>
</dbReference>
<dbReference type="Gene3D" id="1.20.120.160">
    <property type="entry name" value="HPT domain"/>
    <property type="match status" value="1"/>
</dbReference>
<dbReference type="KEGG" id="sus:Acid_2714"/>
<dbReference type="EMBL" id="CP000473">
    <property type="protein sequence ID" value="ABJ83703.1"/>
    <property type="molecule type" value="Genomic_DNA"/>
</dbReference>
<sequence length="114" mass="12774">MRVLDETAVLDRDQLRGITQDDTELMQELIGMLLDDTARQLRLLDVAIREHDQKQAMRLAHSCKGACANIGANAVASALKRLEQQAAREAFDECAATLTALDFELDRLRHEVNL</sequence>
<organism evidence="3">
    <name type="scientific">Solibacter usitatus (strain Ellin6076)</name>
    <dbReference type="NCBI Taxonomy" id="234267"/>
    <lineage>
        <taxon>Bacteria</taxon>
        <taxon>Pseudomonadati</taxon>
        <taxon>Acidobacteriota</taxon>
        <taxon>Terriglobia</taxon>
        <taxon>Bryobacterales</taxon>
        <taxon>Solibacteraceae</taxon>
        <taxon>Candidatus Solibacter</taxon>
    </lineage>
</organism>